<dbReference type="OrthoDB" id="9775677at2"/>
<feature type="domain" description="Peptidase M13 N-terminal" evidence="11">
    <location>
        <begin position="54"/>
        <end position="436"/>
    </location>
</feature>
<dbReference type="PRINTS" id="PR00786">
    <property type="entry name" value="NEPRILYSIN"/>
</dbReference>
<dbReference type="Gene3D" id="3.40.390.10">
    <property type="entry name" value="Collagenase (Catalytic Domain)"/>
    <property type="match status" value="1"/>
</dbReference>
<sequence length="686" mass="79415">MMKQKIKKIRKKLTIFILIISLCLNNNYVYAYENNIHNESNMINISQRNVRLEDDFYNAINKDWLKKAKLPSGYTTYGTFEETGIKVNQNIKNIIENIQKNREEYIENSDELKIINLYENYLDNKSKKQQGIDPISKYINKVNTIKTLGDLREILGNREYLHLQSLITVGVDADLKNSDTNILYIGESNLGLGNSEYYKDNSNKGKKIQKAYKKYIAKLYTLYGDSKSIANKKTKNFYDMEEKLAKIIPTIKERAEDSDRINKFYNIYKLEELDELAPNIKFSRILECLNLSNAEKIVVNNPEEIKVIDTLINVNDIENIKNFIITNILMKTADFLSIDFRDASNDLNKILYGSCDNVLDEDKAVGLVNSMLCEQVGKIYVKEYFSEECKNEVEGITKEIINNFKKRINNLTWMSTITKEKALKKLETINVKIGYPNKWNDYSALTIRSYAEGGSLVENLINIYNLETEKEFSYLNYKVDNDSWAMSPQTVNAYYNPIRNEIVFPAAILQNPFYDRKSSKEKNLGGIGVVIGHELTHAFDNVGSQFDETGRLNNWWTDSDYNEFNNRSKKVIAYYSSIELENGEFVNGKLTVGENISDLGGVACVLDIAKELENSNLKDLFENYATIWKGISTKEMKLYLLRNDVHSPKKVRVNGVLSQFEEFYKTYDINSEDKMYVYPENRVGLW</sequence>
<dbReference type="AlphaFoldDB" id="A0A1I1J817"/>
<evidence type="ECO:0000256" key="6">
    <source>
        <dbReference type="ARBA" id="ARBA00022833"/>
    </source>
</evidence>
<dbReference type="GO" id="GO:0004222">
    <property type="term" value="F:metalloendopeptidase activity"/>
    <property type="evidence" value="ECO:0007669"/>
    <property type="project" value="InterPro"/>
</dbReference>
<dbReference type="InterPro" id="IPR000718">
    <property type="entry name" value="Peptidase_M13"/>
</dbReference>
<dbReference type="InterPro" id="IPR042089">
    <property type="entry name" value="Peptidase_M13_dom_2"/>
</dbReference>
<gene>
    <name evidence="12" type="ORF">SAMN05421842_103239</name>
</gene>
<evidence type="ECO:0000313" key="13">
    <source>
        <dbReference type="Proteomes" id="UP000199263"/>
    </source>
</evidence>
<evidence type="ECO:0000313" key="12">
    <source>
        <dbReference type="EMBL" id="SFC44694.1"/>
    </source>
</evidence>
<dbReference type="InterPro" id="IPR018497">
    <property type="entry name" value="Peptidase_M13_C"/>
</dbReference>
<dbReference type="PANTHER" id="PTHR11733:SF167">
    <property type="entry name" value="FI17812P1-RELATED"/>
    <property type="match status" value="1"/>
</dbReference>
<evidence type="ECO:0000256" key="9">
    <source>
        <dbReference type="SAM" id="SignalP"/>
    </source>
</evidence>
<keyword evidence="3" id="KW-0645">Protease</keyword>
<organism evidence="12 13">
    <name type="scientific">Clostridium uliginosum</name>
    <dbReference type="NCBI Taxonomy" id="119641"/>
    <lineage>
        <taxon>Bacteria</taxon>
        <taxon>Bacillati</taxon>
        <taxon>Bacillota</taxon>
        <taxon>Clostridia</taxon>
        <taxon>Eubacteriales</taxon>
        <taxon>Clostridiaceae</taxon>
        <taxon>Clostridium</taxon>
    </lineage>
</organism>
<keyword evidence="8" id="KW-0175">Coiled coil</keyword>
<dbReference type="Pfam" id="PF05649">
    <property type="entry name" value="Peptidase_M13_N"/>
    <property type="match status" value="1"/>
</dbReference>
<evidence type="ECO:0000256" key="1">
    <source>
        <dbReference type="ARBA" id="ARBA00001947"/>
    </source>
</evidence>
<keyword evidence="6" id="KW-0862">Zinc</keyword>
<evidence type="ECO:0000256" key="3">
    <source>
        <dbReference type="ARBA" id="ARBA00022670"/>
    </source>
</evidence>
<dbReference type="Gene3D" id="1.10.1380.10">
    <property type="entry name" value="Neutral endopeptidase , domain2"/>
    <property type="match status" value="1"/>
</dbReference>
<dbReference type="GO" id="GO:0016485">
    <property type="term" value="P:protein processing"/>
    <property type="evidence" value="ECO:0007669"/>
    <property type="project" value="TreeGrafter"/>
</dbReference>
<keyword evidence="4" id="KW-0479">Metal-binding</keyword>
<evidence type="ECO:0000256" key="8">
    <source>
        <dbReference type="SAM" id="Coils"/>
    </source>
</evidence>
<evidence type="ECO:0000256" key="2">
    <source>
        <dbReference type="ARBA" id="ARBA00007357"/>
    </source>
</evidence>
<name>A0A1I1J817_9CLOT</name>
<comment type="similarity">
    <text evidence="2">Belongs to the peptidase M13 family.</text>
</comment>
<dbReference type="CDD" id="cd08662">
    <property type="entry name" value="M13"/>
    <property type="match status" value="1"/>
</dbReference>
<proteinExistence type="inferred from homology"/>
<protein>
    <submittedName>
        <fullName evidence="12">Putative endopeptidase</fullName>
    </submittedName>
</protein>
<evidence type="ECO:0000256" key="5">
    <source>
        <dbReference type="ARBA" id="ARBA00022801"/>
    </source>
</evidence>
<evidence type="ECO:0000259" key="10">
    <source>
        <dbReference type="Pfam" id="PF01431"/>
    </source>
</evidence>
<feature type="signal peptide" evidence="9">
    <location>
        <begin position="1"/>
        <end position="31"/>
    </location>
</feature>
<comment type="cofactor">
    <cofactor evidence="1">
        <name>Zn(2+)</name>
        <dbReference type="ChEBI" id="CHEBI:29105"/>
    </cofactor>
</comment>
<dbReference type="Proteomes" id="UP000199263">
    <property type="component" value="Unassembled WGS sequence"/>
</dbReference>
<dbReference type="SUPFAM" id="SSF55486">
    <property type="entry name" value="Metalloproteases ('zincins'), catalytic domain"/>
    <property type="match status" value="1"/>
</dbReference>
<keyword evidence="13" id="KW-1185">Reference proteome</keyword>
<feature type="domain" description="Peptidase M13 C-terminal" evidence="10">
    <location>
        <begin position="492"/>
        <end position="683"/>
    </location>
</feature>
<dbReference type="EMBL" id="FOMG01000003">
    <property type="protein sequence ID" value="SFC44694.1"/>
    <property type="molecule type" value="Genomic_DNA"/>
</dbReference>
<dbReference type="GO" id="GO:0046872">
    <property type="term" value="F:metal ion binding"/>
    <property type="evidence" value="ECO:0007669"/>
    <property type="project" value="UniProtKB-KW"/>
</dbReference>
<dbReference type="Pfam" id="PF01431">
    <property type="entry name" value="Peptidase_M13"/>
    <property type="match status" value="1"/>
</dbReference>
<dbReference type="InterPro" id="IPR024079">
    <property type="entry name" value="MetalloPept_cat_dom_sf"/>
</dbReference>
<keyword evidence="7" id="KW-0482">Metalloprotease</keyword>
<dbReference type="InterPro" id="IPR008753">
    <property type="entry name" value="Peptidase_M13_N"/>
</dbReference>
<reference evidence="12 13" key="1">
    <citation type="submission" date="2016-10" db="EMBL/GenBank/DDBJ databases">
        <authorList>
            <person name="de Groot N.N."/>
        </authorList>
    </citation>
    <scope>NUCLEOTIDE SEQUENCE [LARGE SCALE GENOMIC DNA]</scope>
    <source>
        <strain evidence="12 13">DSM 12992</strain>
    </source>
</reference>
<keyword evidence="9" id="KW-0732">Signal</keyword>
<evidence type="ECO:0000256" key="4">
    <source>
        <dbReference type="ARBA" id="ARBA00022723"/>
    </source>
</evidence>
<dbReference type="PROSITE" id="PS51885">
    <property type="entry name" value="NEPRILYSIN"/>
    <property type="match status" value="1"/>
</dbReference>
<feature type="chain" id="PRO_5011498185" evidence="9">
    <location>
        <begin position="32"/>
        <end position="686"/>
    </location>
</feature>
<keyword evidence="5" id="KW-0378">Hydrolase</keyword>
<evidence type="ECO:0000256" key="7">
    <source>
        <dbReference type="ARBA" id="ARBA00023049"/>
    </source>
</evidence>
<dbReference type="GO" id="GO:0005886">
    <property type="term" value="C:plasma membrane"/>
    <property type="evidence" value="ECO:0007669"/>
    <property type="project" value="TreeGrafter"/>
</dbReference>
<dbReference type="PANTHER" id="PTHR11733">
    <property type="entry name" value="ZINC METALLOPROTEASE FAMILY M13 NEPRILYSIN-RELATED"/>
    <property type="match status" value="1"/>
</dbReference>
<dbReference type="STRING" id="119641.SAMN05421842_103239"/>
<evidence type="ECO:0000259" key="11">
    <source>
        <dbReference type="Pfam" id="PF05649"/>
    </source>
</evidence>
<accession>A0A1I1J817</accession>
<feature type="coiled-coil region" evidence="8">
    <location>
        <begin position="88"/>
        <end position="115"/>
    </location>
</feature>